<dbReference type="EMBL" id="RYYV01000022">
    <property type="protein sequence ID" value="RUL70513.1"/>
    <property type="molecule type" value="Genomic_DNA"/>
</dbReference>
<dbReference type="Proteomes" id="UP000274358">
    <property type="component" value="Unassembled WGS sequence"/>
</dbReference>
<dbReference type="RefSeq" id="WP_126686600.1">
    <property type="nucleotide sequence ID" value="NZ_RYYV01000022.1"/>
</dbReference>
<keyword evidence="2" id="KW-1185">Reference proteome</keyword>
<proteinExistence type="predicted"/>
<accession>A0A432M120</accession>
<evidence type="ECO:0000313" key="1">
    <source>
        <dbReference type="EMBL" id="RUL70513.1"/>
    </source>
</evidence>
<dbReference type="OrthoDB" id="9958106at2"/>
<evidence type="ECO:0000313" key="2">
    <source>
        <dbReference type="Proteomes" id="UP000274358"/>
    </source>
</evidence>
<name>A0A432M120_9GAMM</name>
<gene>
    <name evidence="1" type="ORF">EKH80_20150</name>
</gene>
<reference evidence="1 2" key="1">
    <citation type="submission" date="2018-12" db="EMBL/GenBank/DDBJ databases">
        <title>Dyella dinghuensis sp. nov. DHOA06 and Dyella choica sp. nov. 4M-K27, isolated from forest soil.</title>
        <authorList>
            <person name="Qiu L.-H."/>
            <person name="Gao Z.-H."/>
        </authorList>
    </citation>
    <scope>NUCLEOTIDE SEQUENCE [LARGE SCALE GENOMIC DNA]</scope>
    <source>
        <strain evidence="1 2">4M-K27</strain>
    </source>
</reference>
<comment type="caution">
    <text evidence="1">The sequence shown here is derived from an EMBL/GenBank/DDBJ whole genome shotgun (WGS) entry which is preliminary data.</text>
</comment>
<organism evidence="1 2">
    <name type="scientific">Dyella choica</name>
    <dbReference type="NCBI Taxonomy" id="1927959"/>
    <lineage>
        <taxon>Bacteria</taxon>
        <taxon>Pseudomonadati</taxon>
        <taxon>Pseudomonadota</taxon>
        <taxon>Gammaproteobacteria</taxon>
        <taxon>Lysobacterales</taxon>
        <taxon>Rhodanobacteraceae</taxon>
        <taxon>Dyella</taxon>
    </lineage>
</organism>
<protein>
    <submittedName>
        <fullName evidence="1">Uncharacterized protein</fullName>
    </submittedName>
</protein>
<sequence>MWCKFKVIGYLKLESLTVQPIAPPAPEGRVILFDVFVAEIALDLVPHALRMPNSEFWGLVEGSRTVVEVRAEIVKDLQWVALTG</sequence>
<dbReference type="AlphaFoldDB" id="A0A432M120"/>